<gene>
    <name evidence="2" type="ORF">DVH24_000214</name>
</gene>
<dbReference type="Proteomes" id="UP000290289">
    <property type="component" value="Chromosome 9"/>
</dbReference>
<evidence type="ECO:0008006" key="4">
    <source>
        <dbReference type="Google" id="ProtNLM"/>
    </source>
</evidence>
<dbReference type="AlphaFoldDB" id="A0A498J1Q8"/>
<keyword evidence="3" id="KW-1185">Reference proteome</keyword>
<feature type="signal peptide" evidence="1">
    <location>
        <begin position="1"/>
        <end position="23"/>
    </location>
</feature>
<accession>A0A498J1Q8</accession>
<evidence type="ECO:0000313" key="3">
    <source>
        <dbReference type="Proteomes" id="UP000290289"/>
    </source>
</evidence>
<protein>
    <recommendedName>
        <fullName evidence="4">3'-5' exonuclease domain-containing protein</fullName>
    </recommendedName>
</protein>
<evidence type="ECO:0000313" key="2">
    <source>
        <dbReference type="EMBL" id="RXH88615.1"/>
    </source>
</evidence>
<comment type="caution">
    <text evidence="2">The sequence shown here is derived from an EMBL/GenBank/DDBJ whole genome shotgun (WGS) entry which is preliminary data.</text>
</comment>
<proteinExistence type="predicted"/>
<name>A0A498J1Q8_MALDO</name>
<keyword evidence="1" id="KW-0732">Signal</keyword>
<organism evidence="2 3">
    <name type="scientific">Malus domestica</name>
    <name type="common">Apple</name>
    <name type="synonym">Pyrus malus</name>
    <dbReference type="NCBI Taxonomy" id="3750"/>
    <lineage>
        <taxon>Eukaryota</taxon>
        <taxon>Viridiplantae</taxon>
        <taxon>Streptophyta</taxon>
        <taxon>Embryophyta</taxon>
        <taxon>Tracheophyta</taxon>
        <taxon>Spermatophyta</taxon>
        <taxon>Magnoliopsida</taxon>
        <taxon>eudicotyledons</taxon>
        <taxon>Gunneridae</taxon>
        <taxon>Pentapetalae</taxon>
        <taxon>rosids</taxon>
        <taxon>fabids</taxon>
        <taxon>Rosales</taxon>
        <taxon>Rosaceae</taxon>
        <taxon>Amygdaloideae</taxon>
        <taxon>Maleae</taxon>
        <taxon>Malus</taxon>
    </lineage>
</organism>
<dbReference type="PANTHER" id="PTHR48449">
    <property type="entry name" value="DUF1985 DOMAIN-CONTAINING PROTEIN"/>
    <property type="match status" value="1"/>
</dbReference>
<evidence type="ECO:0000256" key="1">
    <source>
        <dbReference type="SAM" id="SignalP"/>
    </source>
</evidence>
<reference evidence="2 3" key="1">
    <citation type="submission" date="2018-10" db="EMBL/GenBank/DDBJ databases">
        <title>A high-quality apple genome assembly.</title>
        <authorList>
            <person name="Hu J."/>
        </authorList>
    </citation>
    <scope>NUCLEOTIDE SEQUENCE [LARGE SCALE GENOMIC DNA]</scope>
    <source>
        <strain evidence="3">cv. HFTH1</strain>
        <tissue evidence="2">Young leaf</tissue>
    </source>
</reference>
<sequence length="249" mass="28439">MFVAVRNPVRVLLWLLSLGSVHFDIHASFGLRVTAYTEKIDGSLIGVGSELYVVQFGCDECLYCYVYRRWQISGLSLQLKMKNIIEERLTTFLKLVMYNETCVTRLMMHNLASCFGHLENINILAFNGQQVHELSICRVANQGVKDLVGLKYLIGCEVTRFTKDFCLIIGLRCDEPYDLEVEPSNVRLLTKYFPQKFGFAERVAKLQRAFKECEDEDDALKMGLVYFAKGVLIGAKSNNFIPLDQTYEA</sequence>
<dbReference type="PANTHER" id="PTHR48449:SF1">
    <property type="entry name" value="DUF1985 DOMAIN-CONTAINING PROTEIN"/>
    <property type="match status" value="1"/>
</dbReference>
<dbReference type="EMBL" id="RDQH01000335">
    <property type="protein sequence ID" value="RXH88615.1"/>
    <property type="molecule type" value="Genomic_DNA"/>
</dbReference>
<feature type="chain" id="PRO_5019863357" description="3'-5' exonuclease domain-containing protein" evidence="1">
    <location>
        <begin position="24"/>
        <end position="249"/>
    </location>
</feature>